<dbReference type="EMBL" id="MORL01000002">
    <property type="protein sequence ID" value="OIN60202.1"/>
    <property type="molecule type" value="Genomic_DNA"/>
</dbReference>
<dbReference type="GO" id="GO:0004555">
    <property type="term" value="F:alpha,alpha-trehalase activity"/>
    <property type="evidence" value="ECO:0007669"/>
    <property type="project" value="InterPro"/>
</dbReference>
<keyword evidence="4" id="KW-1185">Reference proteome</keyword>
<dbReference type="Pfam" id="PF01204">
    <property type="entry name" value="Trehalase"/>
    <property type="match status" value="1"/>
</dbReference>
<dbReference type="PROSITE" id="PS00927">
    <property type="entry name" value="TREHALASE_1"/>
    <property type="match status" value="1"/>
</dbReference>
<dbReference type="AlphaFoldDB" id="A0A1S2VN46"/>
<name>A0A1S2VN46_9BACT</name>
<proteinExistence type="predicted"/>
<accession>A0A1S2VN46</accession>
<dbReference type="PROSITE" id="PS00928">
    <property type="entry name" value="TREHALASE_2"/>
    <property type="match status" value="1"/>
</dbReference>
<dbReference type="PANTHER" id="PTHR23403:SF1">
    <property type="entry name" value="TREHALASE"/>
    <property type="match status" value="1"/>
</dbReference>
<dbReference type="GO" id="GO:0005993">
    <property type="term" value="P:trehalose catabolic process"/>
    <property type="evidence" value="ECO:0007669"/>
    <property type="project" value="TreeGrafter"/>
</dbReference>
<dbReference type="InterPro" id="IPR001661">
    <property type="entry name" value="Glyco_hydro_37"/>
</dbReference>
<dbReference type="InterPro" id="IPR012341">
    <property type="entry name" value="6hp_glycosidase-like_sf"/>
</dbReference>
<reference evidence="3 4" key="1">
    <citation type="submission" date="2016-10" db="EMBL/GenBank/DDBJ databases">
        <title>Arsenicibacter rosenii gen. nov., sp. nov., an efficient arsenic-methylating bacterium isolated from an arsenic-contaminated paddy soil.</title>
        <authorList>
            <person name="Huang K."/>
        </authorList>
    </citation>
    <scope>NUCLEOTIDE SEQUENCE [LARGE SCALE GENOMIC DNA]</scope>
    <source>
        <strain evidence="3 4">SM-1</strain>
    </source>
</reference>
<dbReference type="NCBIfam" id="NF009773">
    <property type="entry name" value="PRK13270.1"/>
    <property type="match status" value="1"/>
</dbReference>
<dbReference type="SUPFAM" id="SSF48208">
    <property type="entry name" value="Six-hairpin glycosidases"/>
    <property type="match status" value="1"/>
</dbReference>
<dbReference type="Proteomes" id="UP000181790">
    <property type="component" value="Unassembled WGS sequence"/>
</dbReference>
<dbReference type="OrthoDB" id="106887at2"/>
<dbReference type="Gene3D" id="1.50.10.10">
    <property type="match status" value="1"/>
</dbReference>
<organism evidence="3 4">
    <name type="scientific">Arsenicibacter rosenii</name>
    <dbReference type="NCBI Taxonomy" id="1750698"/>
    <lineage>
        <taxon>Bacteria</taxon>
        <taxon>Pseudomonadati</taxon>
        <taxon>Bacteroidota</taxon>
        <taxon>Cytophagia</taxon>
        <taxon>Cytophagales</taxon>
        <taxon>Spirosomataceae</taxon>
        <taxon>Arsenicibacter</taxon>
    </lineage>
</organism>
<dbReference type="PANTHER" id="PTHR23403">
    <property type="entry name" value="TREHALASE"/>
    <property type="match status" value="1"/>
</dbReference>
<gene>
    <name evidence="3" type="ORF">BLX24_05040</name>
</gene>
<dbReference type="InterPro" id="IPR018232">
    <property type="entry name" value="Glyco_hydro_37_CS"/>
</dbReference>
<dbReference type="PRINTS" id="PR00744">
    <property type="entry name" value="GLHYDRLASE37"/>
</dbReference>
<comment type="caution">
    <text evidence="3">The sequence shown here is derived from an EMBL/GenBank/DDBJ whole genome shotgun (WGS) entry which is preliminary data.</text>
</comment>
<evidence type="ECO:0000313" key="4">
    <source>
        <dbReference type="Proteomes" id="UP000181790"/>
    </source>
</evidence>
<evidence type="ECO:0000256" key="2">
    <source>
        <dbReference type="ARBA" id="ARBA00023295"/>
    </source>
</evidence>
<evidence type="ECO:0000256" key="1">
    <source>
        <dbReference type="ARBA" id="ARBA00022801"/>
    </source>
</evidence>
<keyword evidence="1" id="KW-0378">Hydrolase</keyword>
<sequence length="502" mass="57012">MSATVLSPAEQLGSLFDAVQMRRIFPDSKTFADSLPLQDPAVIYAAYLQEKDLPGFCLEAFVQAHFALPHTPQTTWHSDATIPTEQHIDNLWNVLTRPADQTEATGSLLPLPYPYVVPGGRFREIYYWDSYFTMLGLLQSGKHMLIESMIANFGNLIDRYGFIPNGNRSYYLSRSQPPFFSLMVRLLSQWVPDAFLRYHHQLEREYAFWMNGNHRLTAAAPAYRRVVRMPDGSLLNRYYDDSPTPRPESYPEDIELAHTAGQLPETIYRHIRAAAESGWDFSSRWFTDGQSMATIATTDILPVDLNCLLWHLEQALSEASQQAGDLTKSGWYQEKAASRRTAILAWCWDEQQQFFMDVNLATGQPTPVLSLAGVFPLFFGLASADQAGLVHQHILQNFLHPGGVVTTLAATGQQWDAPNGWAPLQWLTVQALSRYGFRHTARTIQRRWLAVNDRVFRETGKMMEKYNVVDEGVHAGGGEYPTQDGFGWSNSIYLDFLRHTIF</sequence>
<keyword evidence="2" id="KW-0326">Glycosidase</keyword>
<dbReference type="RefSeq" id="WP_071501998.1">
    <property type="nucleotide sequence ID" value="NZ_MORL01000002.1"/>
</dbReference>
<dbReference type="InterPro" id="IPR008928">
    <property type="entry name" value="6-hairpin_glycosidase_sf"/>
</dbReference>
<protein>
    <submittedName>
        <fullName evidence="3">Trehalase</fullName>
    </submittedName>
</protein>
<evidence type="ECO:0000313" key="3">
    <source>
        <dbReference type="EMBL" id="OIN60202.1"/>
    </source>
</evidence>